<dbReference type="InterPro" id="IPR003594">
    <property type="entry name" value="HATPase_dom"/>
</dbReference>
<protein>
    <submittedName>
        <fullName evidence="10">Two-component system, sensor histidine kinase YesM</fullName>
    </submittedName>
</protein>
<dbReference type="Pfam" id="PF02743">
    <property type="entry name" value="dCache_1"/>
    <property type="match status" value="1"/>
</dbReference>
<dbReference type="Proteomes" id="UP000198508">
    <property type="component" value="Unassembled WGS sequence"/>
</dbReference>
<dbReference type="PANTHER" id="PTHR34220:SF7">
    <property type="entry name" value="SENSOR HISTIDINE KINASE YPDA"/>
    <property type="match status" value="1"/>
</dbReference>
<dbReference type="InterPro" id="IPR050640">
    <property type="entry name" value="Bact_2-comp_sensor_kinase"/>
</dbReference>
<feature type="transmembrane region" description="Helical" evidence="6">
    <location>
        <begin position="12"/>
        <end position="32"/>
    </location>
</feature>
<gene>
    <name evidence="10" type="ORF">SAMN05216313_1458</name>
</gene>
<dbReference type="CDD" id="cd18773">
    <property type="entry name" value="PDC1_HK_sensor"/>
    <property type="match status" value="1"/>
</dbReference>
<evidence type="ECO:0000259" key="8">
    <source>
        <dbReference type="Pfam" id="PF02743"/>
    </source>
</evidence>
<evidence type="ECO:0000259" key="7">
    <source>
        <dbReference type="Pfam" id="PF02518"/>
    </source>
</evidence>
<dbReference type="InterPro" id="IPR033479">
    <property type="entry name" value="dCache_1"/>
</dbReference>
<dbReference type="Gene3D" id="3.30.450.20">
    <property type="entry name" value="PAS domain"/>
    <property type="match status" value="2"/>
</dbReference>
<dbReference type="GeneID" id="93279346"/>
<keyword evidence="3 6" id="KW-0812">Transmembrane</keyword>
<keyword evidence="11" id="KW-1185">Reference proteome</keyword>
<keyword evidence="2" id="KW-1003">Cell membrane</keyword>
<keyword evidence="10" id="KW-0418">Kinase</keyword>
<evidence type="ECO:0000256" key="4">
    <source>
        <dbReference type="ARBA" id="ARBA00022989"/>
    </source>
</evidence>
<dbReference type="RefSeq" id="WP_092371070.1">
    <property type="nucleotide sequence ID" value="NZ_DAINWJ010000131.1"/>
</dbReference>
<dbReference type="SUPFAM" id="SSF55874">
    <property type="entry name" value="ATPase domain of HSP90 chaperone/DNA topoisomerase II/histidine kinase"/>
    <property type="match status" value="1"/>
</dbReference>
<evidence type="ECO:0000256" key="2">
    <source>
        <dbReference type="ARBA" id="ARBA00022475"/>
    </source>
</evidence>
<dbReference type="GO" id="GO:0000155">
    <property type="term" value="F:phosphorelay sensor kinase activity"/>
    <property type="evidence" value="ECO:0007669"/>
    <property type="project" value="InterPro"/>
</dbReference>
<dbReference type="Gene3D" id="3.30.565.10">
    <property type="entry name" value="Histidine kinase-like ATPase, C-terminal domain"/>
    <property type="match status" value="1"/>
</dbReference>
<evidence type="ECO:0000259" key="9">
    <source>
        <dbReference type="Pfam" id="PF06580"/>
    </source>
</evidence>
<dbReference type="GO" id="GO:0005886">
    <property type="term" value="C:plasma membrane"/>
    <property type="evidence" value="ECO:0007669"/>
    <property type="project" value="UniProtKB-SubCell"/>
</dbReference>
<feature type="domain" description="Cache" evidence="8">
    <location>
        <begin position="42"/>
        <end position="257"/>
    </location>
</feature>
<evidence type="ECO:0000256" key="3">
    <source>
        <dbReference type="ARBA" id="ARBA00022692"/>
    </source>
</evidence>
<evidence type="ECO:0000256" key="6">
    <source>
        <dbReference type="SAM" id="Phobius"/>
    </source>
</evidence>
<proteinExistence type="predicted"/>
<feature type="domain" description="Signal transduction histidine kinase internal region" evidence="9">
    <location>
        <begin position="382"/>
        <end position="463"/>
    </location>
</feature>
<dbReference type="Pfam" id="PF06580">
    <property type="entry name" value="His_kinase"/>
    <property type="match status" value="1"/>
</dbReference>
<comment type="subcellular location">
    <subcellularLocation>
        <location evidence="1">Cell membrane</location>
        <topology evidence="1">Multi-pass membrane protein</topology>
    </subcellularLocation>
</comment>
<sequence length="605" mass="69363">MKMKFFRKTLSFFIVPVMIPILILGTLSGITLNRYMRQGIDERYEDRLESHRTRIDAMMSELDWLNMNLSNNPSIQFRLKNMISKCKDGIPANTYDEINTIMDLLYGSYNANTAVESIYIYFNNAGRQFISSNNRITNLDYFFDQDWYDSYQAHIGGPEQTWSEFRQIDPYNFAGSTREIFTIYRKIFSPGKRTPEGVIVLNVRGDHVNRTLNELVGEENHLFFVTDGEGRVIFRNRQAGSERAESILAAGNAQEARIAGQGTYRVYRQESGDLGWNYCLAVPGEVAYQVPNRLTRMAAGLICLALFLSTATSYFFARKNYKSLMGIVDIFDKATHGQELPALSQRTTDVYNYILYNIVETFLQNDFLQVQLSERRYKLKAMELMALQSQINPHFLMNTLQTVYWRCISLTQGPNPATEMLENLSEILHYSLESSQELVPLKEEVNITRCYLDIQVQRYKNQFDVIWDVWAPMEAVMVPKLIIQPLIENSIYHGIRDKAGHSTIKIKIGARDGWVAITVLDNGLGMDRERLEQLKKRLEGEDTQEGVHIGLLNTHKRLELIYGGDYKIRLLSRPGRGTMIELKIRALPRDGHGGGTLSGHQPGAV</sequence>
<evidence type="ECO:0000256" key="1">
    <source>
        <dbReference type="ARBA" id="ARBA00004651"/>
    </source>
</evidence>
<keyword evidence="4 6" id="KW-1133">Transmembrane helix</keyword>
<evidence type="ECO:0000256" key="5">
    <source>
        <dbReference type="ARBA" id="ARBA00023136"/>
    </source>
</evidence>
<dbReference type="EMBL" id="FOIM01000045">
    <property type="protein sequence ID" value="SEU18062.1"/>
    <property type="molecule type" value="Genomic_DNA"/>
</dbReference>
<dbReference type="AlphaFoldDB" id="A0A1I0K5F2"/>
<dbReference type="PANTHER" id="PTHR34220">
    <property type="entry name" value="SENSOR HISTIDINE KINASE YPDA"/>
    <property type="match status" value="1"/>
</dbReference>
<feature type="domain" description="Histidine kinase/HSP90-like ATPase" evidence="7">
    <location>
        <begin position="481"/>
        <end position="585"/>
    </location>
</feature>
<organism evidence="10 11">
    <name type="scientific">Enterocloster lavalensis</name>
    <dbReference type="NCBI Taxonomy" id="460384"/>
    <lineage>
        <taxon>Bacteria</taxon>
        <taxon>Bacillati</taxon>
        <taxon>Bacillota</taxon>
        <taxon>Clostridia</taxon>
        <taxon>Lachnospirales</taxon>
        <taxon>Lachnospiraceae</taxon>
        <taxon>Enterocloster</taxon>
    </lineage>
</organism>
<reference evidence="11" key="1">
    <citation type="submission" date="2016-10" db="EMBL/GenBank/DDBJ databases">
        <authorList>
            <person name="Varghese N."/>
            <person name="Submissions S."/>
        </authorList>
    </citation>
    <scope>NUCLEOTIDE SEQUENCE [LARGE SCALE GENOMIC DNA]</scope>
    <source>
        <strain evidence="11">NLAE-zl-G277</strain>
    </source>
</reference>
<dbReference type="Pfam" id="PF02518">
    <property type="entry name" value="HATPase_c"/>
    <property type="match status" value="1"/>
</dbReference>
<evidence type="ECO:0000313" key="11">
    <source>
        <dbReference type="Proteomes" id="UP000198508"/>
    </source>
</evidence>
<dbReference type="InterPro" id="IPR036890">
    <property type="entry name" value="HATPase_C_sf"/>
</dbReference>
<feature type="transmembrane region" description="Helical" evidence="6">
    <location>
        <begin position="297"/>
        <end position="317"/>
    </location>
</feature>
<accession>A0A1I0K5F2</accession>
<dbReference type="InterPro" id="IPR010559">
    <property type="entry name" value="Sig_transdc_His_kin_internal"/>
</dbReference>
<keyword evidence="10" id="KW-0808">Transferase</keyword>
<name>A0A1I0K5F2_9FIRM</name>
<dbReference type="STRING" id="460384.SAMN05216313_1458"/>
<keyword evidence="5 6" id="KW-0472">Membrane</keyword>
<evidence type="ECO:0000313" key="10">
    <source>
        <dbReference type="EMBL" id="SEU18062.1"/>
    </source>
</evidence>